<proteinExistence type="predicted"/>
<feature type="compositionally biased region" description="Low complexity" evidence="1">
    <location>
        <begin position="38"/>
        <end position="61"/>
    </location>
</feature>
<reference evidence="4 5" key="1">
    <citation type="submission" date="2023-07" db="EMBL/GenBank/DDBJ databases">
        <title>Description of novel actinomycetes strains, isolated from tidal flat sediment.</title>
        <authorList>
            <person name="Lu C."/>
        </authorList>
    </citation>
    <scope>NUCLEOTIDE SEQUENCE [LARGE SCALE GENOMIC DNA]</scope>
    <source>
        <strain evidence="4 5">SYSU T00b441</strain>
    </source>
</reference>
<feature type="domain" description="Bacterial spore germination immunoglobulin-like" evidence="3">
    <location>
        <begin position="150"/>
        <end position="223"/>
    </location>
</feature>
<sequence length="250" mass="24951">MTALRRGGVAVAAAILLAACSGPDDGAGPSTVPPVPPSTTSSSTASTSTAPPTAEPSTPTPFGTLEQPAVWPAADDLVNSPGTAAASFVETTLGVPARLGDFRSGDSRSGEIDLLFAGNPDTTPVVRSTLLLRMLGAGDGWFVTAAVNEHVRIDAPTPGATVAAGPLEVSGAGRGFEGLVIVEAFRPGTAEPLDRQTAQGGSLEQAEPFTATLDLSGATPGETLAIVVHGGTGHEEDPGDLAAIPVVVRE</sequence>
<name>A0ABT9D6V1_9CELL</name>
<evidence type="ECO:0000313" key="5">
    <source>
        <dbReference type="Proteomes" id="UP001232536"/>
    </source>
</evidence>
<gene>
    <name evidence="4" type="ORF">Q6348_05120</name>
</gene>
<feature type="chain" id="PRO_5045330169" evidence="2">
    <location>
        <begin position="27"/>
        <end position="250"/>
    </location>
</feature>
<protein>
    <submittedName>
        <fullName evidence="4">Gmad2 immunoglobulin-like domain-containing protein</fullName>
    </submittedName>
</protein>
<evidence type="ECO:0000256" key="2">
    <source>
        <dbReference type="SAM" id="SignalP"/>
    </source>
</evidence>
<feature type="region of interest" description="Disordered" evidence="1">
    <location>
        <begin position="23"/>
        <end position="66"/>
    </location>
</feature>
<keyword evidence="5" id="KW-1185">Reference proteome</keyword>
<dbReference type="Proteomes" id="UP001232536">
    <property type="component" value="Unassembled WGS sequence"/>
</dbReference>
<evidence type="ECO:0000259" key="3">
    <source>
        <dbReference type="Pfam" id="PF10648"/>
    </source>
</evidence>
<organism evidence="4 5">
    <name type="scientific">Actinotalea lenta</name>
    <dbReference type="NCBI Taxonomy" id="3064654"/>
    <lineage>
        <taxon>Bacteria</taxon>
        <taxon>Bacillati</taxon>
        <taxon>Actinomycetota</taxon>
        <taxon>Actinomycetes</taxon>
        <taxon>Micrococcales</taxon>
        <taxon>Cellulomonadaceae</taxon>
        <taxon>Actinotalea</taxon>
    </lineage>
</organism>
<dbReference type="EMBL" id="JAUQYP010000001">
    <property type="protein sequence ID" value="MDO8106575.1"/>
    <property type="molecule type" value="Genomic_DNA"/>
</dbReference>
<keyword evidence="2" id="KW-0732">Signal</keyword>
<dbReference type="RefSeq" id="WP_304600226.1">
    <property type="nucleotide sequence ID" value="NZ_JAUQYP010000001.1"/>
</dbReference>
<dbReference type="Pfam" id="PF10648">
    <property type="entry name" value="Gmad2"/>
    <property type="match status" value="1"/>
</dbReference>
<evidence type="ECO:0000256" key="1">
    <source>
        <dbReference type="SAM" id="MobiDB-lite"/>
    </source>
</evidence>
<comment type="caution">
    <text evidence="4">The sequence shown here is derived from an EMBL/GenBank/DDBJ whole genome shotgun (WGS) entry which is preliminary data.</text>
</comment>
<evidence type="ECO:0000313" key="4">
    <source>
        <dbReference type="EMBL" id="MDO8106575.1"/>
    </source>
</evidence>
<accession>A0ABT9D6V1</accession>
<feature type="signal peptide" evidence="2">
    <location>
        <begin position="1"/>
        <end position="26"/>
    </location>
</feature>
<dbReference type="InterPro" id="IPR018911">
    <property type="entry name" value="Gmad2_Ig-like_dom"/>
</dbReference>
<dbReference type="PROSITE" id="PS51257">
    <property type="entry name" value="PROKAR_LIPOPROTEIN"/>
    <property type="match status" value="1"/>
</dbReference>